<gene>
    <name evidence="3" type="ORF">O9K51_04566</name>
</gene>
<feature type="chain" id="PRO_5044220056" evidence="1">
    <location>
        <begin position="22"/>
        <end position="817"/>
    </location>
</feature>
<dbReference type="Pfam" id="PF22974">
    <property type="entry name" value="DUF7029"/>
    <property type="match status" value="1"/>
</dbReference>
<organism evidence="3 4">
    <name type="scientific">Purpureocillium lavendulum</name>
    <dbReference type="NCBI Taxonomy" id="1247861"/>
    <lineage>
        <taxon>Eukaryota</taxon>
        <taxon>Fungi</taxon>
        <taxon>Dikarya</taxon>
        <taxon>Ascomycota</taxon>
        <taxon>Pezizomycotina</taxon>
        <taxon>Sordariomycetes</taxon>
        <taxon>Hypocreomycetidae</taxon>
        <taxon>Hypocreales</taxon>
        <taxon>Ophiocordycipitaceae</taxon>
        <taxon>Purpureocillium</taxon>
    </lineage>
</organism>
<keyword evidence="4" id="KW-1185">Reference proteome</keyword>
<dbReference type="EMBL" id="JAQHRD010000003">
    <property type="protein sequence ID" value="KAJ6443387.1"/>
    <property type="molecule type" value="Genomic_DNA"/>
</dbReference>
<keyword evidence="3" id="KW-0648">Protein biosynthesis</keyword>
<name>A0AB34FYB2_9HYPO</name>
<dbReference type="AlphaFoldDB" id="A0AB34FYB2"/>
<reference evidence="3" key="1">
    <citation type="submission" date="2023-01" db="EMBL/GenBank/DDBJ databases">
        <title>The growth and conidiation of Purpureocillium lavendulum are regulated by nitrogen source and histone H3K14 acetylation.</title>
        <authorList>
            <person name="Tang P."/>
            <person name="Han J."/>
            <person name="Zhang C."/>
            <person name="Tang P."/>
            <person name="Qi F."/>
            <person name="Zhang K."/>
            <person name="Liang L."/>
        </authorList>
    </citation>
    <scope>NUCLEOTIDE SEQUENCE</scope>
    <source>
        <strain evidence="3">YMF1.00683</strain>
    </source>
</reference>
<keyword evidence="3" id="KW-0251">Elongation factor</keyword>
<comment type="caution">
    <text evidence="3">The sequence shown here is derived from an EMBL/GenBank/DDBJ whole genome shotgun (WGS) entry which is preliminary data.</text>
</comment>
<accession>A0AB34FYB2</accession>
<keyword evidence="1" id="KW-0732">Signal</keyword>
<dbReference type="GO" id="GO:0003746">
    <property type="term" value="F:translation elongation factor activity"/>
    <property type="evidence" value="ECO:0007669"/>
    <property type="project" value="UniProtKB-KW"/>
</dbReference>
<proteinExistence type="predicted"/>
<evidence type="ECO:0000313" key="4">
    <source>
        <dbReference type="Proteomes" id="UP001163105"/>
    </source>
</evidence>
<evidence type="ECO:0000259" key="2">
    <source>
        <dbReference type="Pfam" id="PF22974"/>
    </source>
</evidence>
<dbReference type="InterPro" id="IPR054293">
    <property type="entry name" value="DUF7029"/>
</dbReference>
<feature type="signal peptide" evidence="1">
    <location>
        <begin position="1"/>
        <end position="21"/>
    </location>
</feature>
<evidence type="ECO:0000313" key="3">
    <source>
        <dbReference type="EMBL" id="KAJ6443387.1"/>
    </source>
</evidence>
<feature type="domain" description="DUF7029" evidence="2">
    <location>
        <begin position="153"/>
        <end position="249"/>
    </location>
</feature>
<protein>
    <submittedName>
        <fullName evidence="3">Transcription elongation factor spt6</fullName>
    </submittedName>
</protein>
<sequence length="817" mass="88303">MRDMFLWARIGLLIAAAGVGALPAHDGQPLFSNSSSSIASVASSRTLPTWNATSILTSHGSKSSSTPCKTTHVRVTVTSTVTANKFGFSGEQTATFHSAETTATLAPNIHWGQDTKKVTNVVPIPPEKGSQLYYGNGDPSKKGQFGMITYNFISPSVNLDHSDHVTTHYDENDGLKVRFSNEDAFNHARNTWNPADKGLVLIAYTSGCEGHRNGERCFFKCSKVSVDRKKMTITAACQVRDPNDIISSAESQWGEWTPSKKPIKPGDDVCAATMDQESTAFYQRISTVGDLTCANNLGRRSFWSWVDDNVIKPVENEVKNLLDELSLGESFSKDLSFKFPNSDPGKGLSKLINPKTKQAVSPWGDSVLLLSAGSGPYGSLNVYCVGCGASGTVKLGGKFKWKPLEGFTEGAIELHVDARIVLKIGVDAQVQYKKDYRTDLFDYGLPGLSFGVVTIGPSLSLGANVMVDVEARGRLLAGAEMGLQDAHVVLDLVNPSRNSVGNWWPYFKPVLKAEGELKVAASLGLPLAVNCGIRILTFKKVVSLIEEPSIKVSARYAGSKDIFGRMSRRTLDTVGTCEGVQTDQSWRNMVVADASAIGLGKSTLADSDDQLLDRQCIPMGESLPTDTAAYDVKPVPDGKYSHSNGLEYSPLTDLSASIKVVSCSDGDMYAIRADASERPGCSSEWATHPDNTVVSDGTRRMMHYSSDTMKAAGVSRLSVSTCNDLPDKGVWTALVAYDDKMTAAAPRYVAVDPYKHVFYPIVCEFADRNGTQVFLADDPAKGVETLQSDKVIDTVTGSKVYKCQSLVLSPARPKRSC</sequence>
<evidence type="ECO:0000256" key="1">
    <source>
        <dbReference type="SAM" id="SignalP"/>
    </source>
</evidence>
<dbReference type="Proteomes" id="UP001163105">
    <property type="component" value="Unassembled WGS sequence"/>
</dbReference>